<dbReference type="EMBL" id="SRID01000119">
    <property type="protein sequence ID" value="TGB08704.1"/>
    <property type="molecule type" value="Genomic_DNA"/>
</dbReference>
<dbReference type="Pfam" id="PF00400">
    <property type="entry name" value="WD40"/>
    <property type="match status" value="5"/>
</dbReference>
<dbReference type="PANTHER" id="PTHR19879:SF9">
    <property type="entry name" value="TRANSCRIPTION INITIATION FACTOR TFIID SUBUNIT 5"/>
    <property type="match status" value="1"/>
</dbReference>
<dbReference type="CDD" id="cd00200">
    <property type="entry name" value="WD40"/>
    <property type="match status" value="1"/>
</dbReference>
<dbReference type="Gene3D" id="1.10.510.10">
    <property type="entry name" value="Transferase(Phosphotransferase) domain 1"/>
    <property type="match status" value="1"/>
</dbReference>
<feature type="compositionally biased region" description="Low complexity" evidence="7">
    <location>
        <begin position="317"/>
        <end position="327"/>
    </location>
</feature>
<evidence type="ECO:0000256" key="1">
    <source>
        <dbReference type="ARBA" id="ARBA00022574"/>
    </source>
</evidence>
<name>A0A4Z0H8Y3_9ACTN</name>
<dbReference type="Pfam" id="PF00069">
    <property type="entry name" value="Pkinase"/>
    <property type="match status" value="1"/>
</dbReference>
<dbReference type="InterPro" id="IPR008271">
    <property type="entry name" value="Ser/Thr_kinase_AS"/>
</dbReference>
<dbReference type="PRINTS" id="PR00320">
    <property type="entry name" value="GPROTEINBRPT"/>
</dbReference>
<sequence>MSQPDHGPRAVPHPAGAPGWSADPPPVHPLGSGDPVTAGPYRLEGLLGSGGMGRVYLARTPAGSPVAVKVVHREYAADASFRKRFEQEVSAARRVQGLYTVPVVDADLGAAEPWLATAYVPGPALHDAVAARGPLAVEAVLALTAQVAEALQSIHAAGVIHRDLKPSNILLSADGPKVIDFGIARAADVTSVTSTGMLAGTPGYMAPEYIRGESLTEAVDVFALGAIAAYAATARPAFGGAGPSVLYRILEQAPDLDGCPEPARTVAARCLAKDPAERPGLAEVIRLCRTGGTDRPDRAVPSRRTVVDPAADFHHAATAPAAPQGRDPGPGQGGSAQRPDAATGPDPAQPAPLVGAPPMSVPALVGAIGVLAVVAVLVAVLLPGDSSGRDTPIELKPAATLGGYPRGKGPQGVAFSPDGDTLATGAGDGAVRLWDVAGRKVRARLAPRTAPGKTPVAVTTVAFSPDGRLLAAGTAGNVVTLWEVAGRRQIASITTADYDSDSLASLAFSPDGRILATASTGGAQLWHAERGPDLGKRIAVLDDDMLARQVAFSRDGKTLATVGYSDEQNSGSPWSVQLWDVARRKVRRELDREEEIYGVSYSADGRTIVTAAKDRTVRLWNASDGRSAGSVDETTRVPVQSVEYSPRGSTLAVFDGEVVRLWDTAAHQLTYRLVGNNWNVRTLAFSPDGTQVATTSSDGVVYLWKTPAS</sequence>
<feature type="binding site" evidence="6">
    <location>
        <position position="69"/>
    </location>
    <ligand>
        <name>ATP</name>
        <dbReference type="ChEBI" id="CHEBI:30616"/>
    </ligand>
</feature>
<dbReference type="PROSITE" id="PS50011">
    <property type="entry name" value="PROTEIN_KINASE_DOM"/>
    <property type="match status" value="1"/>
</dbReference>
<keyword evidence="10" id="KW-1185">Reference proteome</keyword>
<evidence type="ECO:0000256" key="3">
    <source>
        <dbReference type="ARBA" id="ARBA00022741"/>
    </source>
</evidence>
<dbReference type="CDD" id="cd14014">
    <property type="entry name" value="STKc_PknB_like"/>
    <property type="match status" value="1"/>
</dbReference>
<feature type="region of interest" description="Disordered" evidence="7">
    <location>
        <begin position="317"/>
        <end position="354"/>
    </location>
</feature>
<dbReference type="SUPFAM" id="SSF50998">
    <property type="entry name" value="Quinoprotein alcohol dehydrogenase-like"/>
    <property type="match status" value="1"/>
</dbReference>
<dbReference type="PROSITE" id="PS00107">
    <property type="entry name" value="PROTEIN_KINASE_ATP"/>
    <property type="match status" value="1"/>
</dbReference>
<keyword evidence="9" id="KW-0723">Serine/threonine-protein kinase</keyword>
<dbReference type="SUPFAM" id="SSF56112">
    <property type="entry name" value="Protein kinase-like (PK-like)"/>
    <property type="match status" value="1"/>
</dbReference>
<dbReference type="InterPro" id="IPR017441">
    <property type="entry name" value="Protein_kinase_ATP_BS"/>
</dbReference>
<comment type="caution">
    <text evidence="9">The sequence shown here is derived from an EMBL/GenBank/DDBJ whole genome shotgun (WGS) entry which is preliminary data.</text>
</comment>
<dbReference type="InterPro" id="IPR011009">
    <property type="entry name" value="Kinase-like_dom_sf"/>
</dbReference>
<keyword evidence="2" id="KW-0677">Repeat</keyword>
<dbReference type="PROSITE" id="PS50294">
    <property type="entry name" value="WD_REPEATS_REGION"/>
    <property type="match status" value="3"/>
</dbReference>
<feature type="repeat" description="WD" evidence="5">
    <location>
        <begin position="673"/>
        <end position="709"/>
    </location>
</feature>
<evidence type="ECO:0000256" key="7">
    <source>
        <dbReference type="SAM" id="MobiDB-lite"/>
    </source>
</evidence>
<dbReference type="RefSeq" id="WP_135339549.1">
    <property type="nucleotide sequence ID" value="NZ_JBHLTX010000026.1"/>
</dbReference>
<dbReference type="InterPro" id="IPR020472">
    <property type="entry name" value="WD40_PAC1"/>
</dbReference>
<dbReference type="InterPro" id="IPR019775">
    <property type="entry name" value="WD40_repeat_CS"/>
</dbReference>
<evidence type="ECO:0000256" key="2">
    <source>
        <dbReference type="ARBA" id="ARBA00022737"/>
    </source>
</evidence>
<feature type="domain" description="Protein kinase" evidence="8">
    <location>
        <begin position="41"/>
        <end position="300"/>
    </location>
</feature>
<keyword evidence="9" id="KW-0418">Kinase</keyword>
<reference evidence="9 10" key="1">
    <citation type="submission" date="2019-03" db="EMBL/GenBank/DDBJ databases">
        <authorList>
            <person name="Gonzalez-Pimentel J.L."/>
        </authorList>
    </citation>
    <scope>NUCLEOTIDE SEQUENCE [LARGE SCALE GENOMIC DNA]</scope>
    <source>
        <strain evidence="9 10">JCM 31289</strain>
    </source>
</reference>
<dbReference type="PROSITE" id="PS50082">
    <property type="entry name" value="WD_REPEATS_2"/>
    <property type="match status" value="4"/>
</dbReference>
<dbReference type="InterPro" id="IPR011047">
    <property type="entry name" value="Quinoprotein_ADH-like_sf"/>
</dbReference>
<dbReference type="GO" id="GO:0004674">
    <property type="term" value="F:protein serine/threonine kinase activity"/>
    <property type="evidence" value="ECO:0007669"/>
    <property type="project" value="UniProtKB-KW"/>
</dbReference>
<feature type="region of interest" description="Disordered" evidence="7">
    <location>
        <begin position="1"/>
        <end position="35"/>
    </location>
</feature>
<dbReference type="PROSITE" id="PS00678">
    <property type="entry name" value="WD_REPEATS_1"/>
    <property type="match status" value="2"/>
</dbReference>
<dbReference type="PANTHER" id="PTHR19879">
    <property type="entry name" value="TRANSCRIPTION INITIATION FACTOR TFIID"/>
    <property type="match status" value="1"/>
</dbReference>
<dbReference type="Gene3D" id="2.130.10.10">
    <property type="entry name" value="YVTN repeat-like/Quinoprotein amine dehydrogenase"/>
    <property type="match status" value="3"/>
</dbReference>
<dbReference type="Gene3D" id="3.30.200.20">
    <property type="entry name" value="Phosphorylase Kinase, domain 1"/>
    <property type="match status" value="1"/>
</dbReference>
<feature type="repeat" description="WD" evidence="5">
    <location>
        <begin position="413"/>
        <end position="444"/>
    </location>
</feature>
<keyword evidence="9" id="KW-0808">Transferase</keyword>
<dbReference type="OrthoDB" id="951193at2"/>
<protein>
    <submittedName>
        <fullName evidence="9">Serine/threonine protein kinase</fullName>
    </submittedName>
</protein>
<evidence type="ECO:0000256" key="5">
    <source>
        <dbReference type="PROSITE-ProRule" id="PRU00221"/>
    </source>
</evidence>
<accession>A0A4Z0H8Y3</accession>
<dbReference type="InterPro" id="IPR001680">
    <property type="entry name" value="WD40_rpt"/>
</dbReference>
<dbReference type="AlphaFoldDB" id="A0A4Z0H8Y3"/>
<dbReference type="SMART" id="SM00220">
    <property type="entry name" value="S_TKc"/>
    <property type="match status" value="1"/>
</dbReference>
<dbReference type="GO" id="GO:0005524">
    <property type="term" value="F:ATP binding"/>
    <property type="evidence" value="ECO:0007669"/>
    <property type="project" value="UniProtKB-UniRule"/>
</dbReference>
<evidence type="ECO:0000313" key="9">
    <source>
        <dbReference type="EMBL" id="TGB08704.1"/>
    </source>
</evidence>
<evidence type="ECO:0000313" key="10">
    <source>
        <dbReference type="Proteomes" id="UP000297948"/>
    </source>
</evidence>
<evidence type="ECO:0000259" key="8">
    <source>
        <dbReference type="PROSITE" id="PS50011"/>
    </source>
</evidence>
<keyword evidence="4 6" id="KW-0067">ATP-binding</keyword>
<gene>
    <name evidence="9" type="ORF">E4099_15005</name>
</gene>
<dbReference type="Proteomes" id="UP000297948">
    <property type="component" value="Unassembled WGS sequence"/>
</dbReference>
<keyword evidence="3 6" id="KW-0547">Nucleotide-binding</keyword>
<feature type="repeat" description="WD" evidence="5">
    <location>
        <begin position="458"/>
        <end position="492"/>
    </location>
</feature>
<evidence type="ECO:0000256" key="4">
    <source>
        <dbReference type="ARBA" id="ARBA00022840"/>
    </source>
</evidence>
<dbReference type="PROSITE" id="PS00108">
    <property type="entry name" value="PROTEIN_KINASE_ST"/>
    <property type="match status" value="1"/>
</dbReference>
<evidence type="ECO:0000256" key="6">
    <source>
        <dbReference type="PROSITE-ProRule" id="PRU10141"/>
    </source>
</evidence>
<dbReference type="InterPro" id="IPR000719">
    <property type="entry name" value="Prot_kinase_dom"/>
</dbReference>
<proteinExistence type="predicted"/>
<dbReference type="SMART" id="SM00320">
    <property type="entry name" value="WD40"/>
    <property type="match status" value="7"/>
</dbReference>
<organism evidence="9 10">
    <name type="scientific">Streptomyces palmae</name>
    <dbReference type="NCBI Taxonomy" id="1701085"/>
    <lineage>
        <taxon>Bacteria</taxon>
        <taxon>Bacillati</taxon>
        <taxon>Actinomycetota</taxon>
        <taxon>Actinomycetes</taxon>
        <taxon>Kitasatosporales</taxon>
        <taxon>Streptomycetaceae</taxon>
        <taxon>Streptomyces</taxon>
    </lineage>
</organism>
<keyword evidence="1 5" id="KW-0853">WD repeat</keyword>
<feature type="repeat" description="WD" evidence="5">
    <location>
        <begin position="589"/>
        <end position="630"/>
    </location>
</feature>
<dbReference type="InterPro" id="IPR015943">
    <property type="entry name" value="WD40/YVTN_repeat-like_dom_sf"/>
</dbReference>